<evidence type="ECO:0000256" key="3">
    <source>
        <dbReference type="ARBA" id="ARBA00006602"/>
    </source>
</evidence>
<organism evidence="12 13">
    <name type="scientific">Paenacidovorax caeni</name>
    <dbReference type="NCBI Taxonomy" id="343013"/>
    <lineage>
        <taxon>Bacteria</taxon>
        <taxon>Pseudomonadati</taxon>
        <taxon>Pseudomonadota</taxon>
        <taxon>Betaproteobacteria</taxon>
        <taxon>Burkholderiales</taxon>
        <taxon>Comamonadaceae</taxon>
        <taxon>Paenacidovorax</taxon>
    </lineage>
</organism>
<protein>
    <recommendedName>
        <fullName evidence="4">Flagellar assembly protein FliH</fullName>
    </recommendedName>
</protein>
<dbReference type="GO" id="GO:0009288">
    <property type="term" value="C:bacterial-type flagellum"/>
    <property type="evidence" value="ECO:0007669"/>
    <property type="project" value="InterPro"/>
</dbReference>
<keyword evidence="12" id="KW-0966">Cell projection</keyword>
<dbReference type="PANTHER" id="PTHR34982">
    <property type="entry name" value="YOP PROTEINS TRANSLOCATION PROTEIN L"/>
    <property type="match status" value="1"/>
</dbReference>
<dbReference type="GO" id="GO:0003774">
    <property type="term" value="F:cytoskeletal motor activity"/>
    <property type="evidence" value="ECO:0007669"/>
    <property type="project" value="InterPro"/>
</dbReference>
<evidence type="ECO:0000256" key="4">
    <source>
        <dbReference type="ARBA" id="ARBA00016507"/>
    </source>
</evidence>
<dbReference type="AlphaFoldDB" id="A0A1I7K715"/>
<dbReference type="PANTHER" id="PTHR34982:SF1">
    <property type="entry name" value="FLAGELLAR ASSEMBLY PROTEIN FLIH"/>
    <property type="match status" value="1"/>
</dbReference>
<dbReference type="InterPro" id="IPR018035">
    <property type="entry name" value="Flagellar_FliH/T3SS_HrpE"/>
</dbReference>
<dbReference type="RefSeq" id="WP_054257557.1">
    <property type="nucleotide sequence ID" value="NZ_CYIG01000044.1"/>
</dbReference>
<keyword evidence="12" id="KW-0969">Cilium</keyword>
<dbReference type="Proteomes" id="UP000183656">
    <property type="component" value="Unassembled WGS sequence"/>
</dbReference>
<keyword evidence="5" id="KW-0813">Transport</keyword>
<gene>
    <name evidence="12" type="ORF">SAMN04489707_103921</name>
</gene>
<evidence type="ECO:0000256" key="10">
    <source>
        <dbReference type="SAM" id="MobiDB-lite"/>
    </source>
</evidence>
<keyword evidence="9" id="KW-1006">Bacterial flagellum protein export</keyword>
<evidence type="ECO:0000256" key="6">
    <source>
        <dbReference type="ARBA" id="ARBA00022490"/>
    </source>
</evidence>
<sequence length="255" mass="27628">MVSPSSARAYSRFIPKEEIEAGSVTQWSFSAVDGSAPPLPPVEPEPVPEEPLPGVPLEPVVPMVPEDEHLALLQQAREQAHAQGLAEGRTQGAAEATQAWQQRLDDYVAGTGRETAERLDALVRALDSSLGALQQRMAKELLQLACDIARQVVRRELASDPQALLPVVREALDMLVNEGRPATVRLNPADWAVLEQPLRAEFAQGKVQWQPDPAVAAGDCQVEAAGTVIDGSMEKRWRRAVAALGLVGSWQETQE</sequence>
<comment type="function">
    <text evidence="1">Needed for flagellar regrowth and assembly.</text>
</comment>
<evidence type="ECO:0000256" key="8">
    <source>
        <dbReference type="ARBA" id="ARBA00022927"/>
    </source>
</evidence>
<dbReference type="Pfam" id="PF02108">
    <property type="entry name" value="FliH"/>
    <property type="match status" value="1"/>
</dbReference>
<dbReference type="GO" id="GO:0005829">
    <property type="term" value="C:cytosol"/>
    <property type="evidence" value="ECO:0007669"/>
    <property type="project" value="TreeGrafter"/>
</dbReference>
<keyword evidence="13" id="KW-1185">Reference proteome</keyword>
<dbReference type="InterPro" id="IPR051472">
    <property type="entry name" value="T3SS_Stator/FliH"/>
</dbReference>
<dbReference type="InterPro" id="IPR000563">
    <property type="entry name" value="Flag_FliH"/>
</dbReference>
<evidence type="ECO:0000256" key="1">
    <source>
        <dbReference type="ARBA" id="ARBA00003041"/>
    </source>
</evidence>
<evidence type="ECO:0000313" key="13">
    <source>
        <dbReference type="Proteomes" id="UP000183656"/>
    </source>
</evidence>
<keyword evidence="6" id="KW-0963">Cytoplasm</keyword>
<dbReference type="PRINTS" id="PR01003">
    <property type="entry name" value="FLGFLIH"/>
</dbReference>
<keyword evidence="12" id="KW-0282">Flagellum</keyword>
<keyword evidence="8" id="KW-0653">Protein transport</keyword>
<name>A0A1I7K715_9BURK</name>
<evidence type="ECO:0000256" key="2">
    <source>
        <dbReference type="ARBA" id="ARBA00004496"/>
    </source>
</evidence>
<evidence type="ECO:0000259" key="11">
    <source>
        <dbReference type="Pfam" id="PF02108"/>
    </source>
</evidence>
<feature type="domain" description="Flagellar assembly protein FliH/Type III secretion system HrpE" evidence="11">
    <location>
        <begin position="115"/>
        <end position="239"/>
    </location>
</feature>
<accession>A0A1I7K715</accession>
<dbReference type="STRING" id="343013.SAMN04489707_103921"/>
<evidence type="ECO:0000256" key="5">
    <source>
        <dbReference type="ARBA" id="ARBA00022448"/>
    </source>
</evidence>
<dbReference type="GO" id="GO:0044781">
    <property type="term" value="P:bacterial-type flagellum organization"/>
    <property type="evidence" value="ECO:0007669"/>
    <property type="project" value="UniProtKB-KW"/>
</dbReference>
<feature type="region of interest" description="Disordered" evidence="10">
    <location>
        <begin position="32"/>
        <end position="51"/>
    </location>
</feature>
<feature type="compositionally biased region" description="Pro residues" evidence="10">
    <location>
        <begin position="37"/>
        <end position="51"/>
    </location>
</feature>
<evidence type="ECO:0000256" key="9">
    <source>
        <dbReference type="ARBA" id="ARBA00023225"/>
    </source>
</evidence>
<dbReference type="OrthoDB" id="5296952at2"/>
<dbReference type="GO" id="GO:0071973">
    <property type="term" value="P:bacterial-type flagellum-dependent cell motility"/>
    <property type="evidence" value="ECO:0007669"/>
    <property type="project" value="InterPro"/>
</dbReference>
<comment type="subcellular location">
    <subcellularLocation>
        <location evidence="2">Cytoplasm</location>
    </subcellularLocation>
</comment>
<keyword evidence="7" id="KW-1005">Bacterial flagellum biogenesis</keyword>
<comment type="similarity">
    <text evidence="3">Belongs to the FliH family.</text>
</comment>
<evidence type="ECO:0000256" key="7">
    <source>
        <dbReference type="ARBA" id="ARBA00022795"/>
    </source>
</evidence>
<evidence type="ECO:0000313" key="12">
    <source>
        <dbReference type="EMBL" id="SFU93220.1"/>
    </source>
</evidence>
<reference evidence="12 13" key="1">
    <citation type="submission" date="2016-10" db="EMBL/GenBank/DDBJ databases">
        <authorList>
            <person name="de Groot N.N."/>
        </authorList>
    </citation>
    <scope>NUCLEOTIDE SEQUENCE [LARGE SCALE GENOMIC DNA]</scope>
    <source>
        <strain evidence="12 13">R-24608</strain>
    </source>
</reference>
<dbReference type="GO" id="GO:0015031">
    <property type="term" value="P:protein transport"/>
    <property type="evidence" value="ECO:0007669"/>
    <property type="project" value="UniProtKB-KW"/>
</dbReference>
<dbReference type="EMBL" id="FPBX01000039">
    <property type="protein sequence ID" value="SFU93220.1"/>
    <property type="molecule type" value="Genomic_DNA"/>
</dbReference>
<proteinExistence type="inferred from homology"/>